<feature type="domain" description="Proline dehydrogenase" evidence="11">
    <location>
        <begin position="51"/>
        <end position="312"/>
    </location>
</feature>
<comment type="catalytic activity">
    <reaction evidence="8">
        <text>L-proline + a quinone = (S)-1-pyrroline-5-carboxylate + a quinol + H(+)</text>
        <dbReference type="Rhea" id="RHEA:23784"/>
        <dbReference type="ChEBI" id="CHEBI:15378"/>
        <dbReference type="ChEBI" id="CHEBI:17388"/>
        <dbReference type="ChEBI" id="CHEBI:24646"/>
        <dbReference type="ChEBI" id="CHEBI:60039"/>
        <dbReference type="ChEBI" id="CHEBI:132124"/>
        <dbReference type="EC" id="1.5.5.2"/>
    </reaction>
</comment>
<dbReference type="InterPro" id="IPR029041">
    <property type="entry name" value="FAD-linked_oxidoreductase-like"/>
</dbReference>
<dbReference type="PANTHER" id="PTHR13914">
    <property type="entry name" value="PROLINE OXIDASE"/>
    <property type="match status" value="1"/>
</dbReference>
<feature type="binding site" evidence="9">
    <location>
        <position position="302"/>
    </location>
    <ligand>
        <name>substrate</name>
    </ligand>
</feature>
<dbReference type="STRING" id="168276.SAMN05444580_1226"/>
<keyword evidence="7" id="KW-0642">Proline metabolism</keyword>
<keyword evidence="4 10" id="KW-0547">Nucleotide-binding</keyword>
<reference evidence="12 13" key="1">
    <citation type="submission" date="2016-10" db="EMBL/GenBank/DDBJ databases">
        <authorList>
            <person name="de Groot N.N."/>
        </authorList>
    </citation>
    <scope>NUCLEOTIDE SEQUENCE [LARGE SCALE GENOMIC DNA]</scope>
    <source>
        <strain evidence="12 13">JCM 11308</strain>
    </source>
</reference>
<keyword evidence="5 10" id="KW-0274">FAD</keyword>
<feature type="binding site" evidence="9">
    <location>
        <position position="110"/>
    </location>
    <ligand>
        <name>substrate</name>
    </ligand>
</feature>
<feature type="binding site" evidence="10">
    <location>
        <begin position="200"/>
        <end position="202"/>
    </location>
    <ligand>
        <name>FAD</name>
        <dbReference type="ChEBI" id="CHEBI:57692"/>
    </ligand>
</feature>
<dbReference type="AlphaFoldDB" id="A0A1G7E248"/>
<dbReference type="PIRSF" id="PIRSF000196">
    <property type="entry name" value="Pro_dehydrog"/>
    <property type="match status" value="1"/>
</dbReference>
<dbReference type="EMBL" id="FNAB01000022">
    <property type="protein sequence ID" value="SDE57709.1"/>
    <property type="molecule type" value="Genomic_DNA"/>
</dbReference>
<evidence type="ECO:0000256" key="2">
    <source>
        <dbReference type="ARBA" id="ARBA00012695"/>
    </source>
</evidence>
<dbReference type="EC" id="1.5.5.2" evidence="2"/>
<evidence type="ECO:0000256" key="1">
    <source>
        <dbReference type="ARBA" id="ARBA00004739"/>
    </source>
</evidence>
<feature type="binding site" evidence="10">
    <location>
        <position position="176"/>
    </location>
    <ligand>
        <name>FAD</name>
        <dbReference type="ChEBI" id="CHEBI:57692"/>
    </ligand>
</feature>
<comment type="pathway">
    <text evidence="1">Amino-acid degradation; L-proline degradation into L-glutamate; L-glutamate from L-proline: step 1/2.</text>
</comment>
<evidence type="ECO:0000256" key="6">
    <source>
        <dbReference type="ARBA" id="ARBA00023002"/>
    </source>
</evidence>
<evidence type="ECO:0000256" key="7">
    <source>
        <dbReference type="ARBA" id="ARBA00023062"/>
    </source>
</evidence>
<feature type="binding site" evidence="9">
    <location>
        <position position="301"/>
    </location>
    <ligand>
        <name>substrate</name>
    </ligand>
</feature>
<dbReference type="UniPathway" id="UPA00261">
    <property type="reaction ID" value="UER00373"/>
</dbReference>
<sequence>MSGALGNPLRPAILAAARSPRMKSAITRAPVTRSIVTRFVAGQDRPAALAAARTILDSGRSISIDHLGEDTAEPEQARAALAEYRALLSELADQPEATVGGVRRLEVSVKLSALGLALPRDGLRVAREHAHALCTAAQAAGVWVTVDAEDHTTTDETLAVVTELRADFHWLGAVLQAYLRRTEGDCRDLAVAGSRIRLCKGAYNEPESVAYQRRSEVDASYLRCLEILMRGRGYPMVASHDPVVIEQTQDLVGQVGRGPAEFEHQMLYGIRDVEQARLAAEGDQVRVYVPYGAQWYGYFMRRLAERPANLTFFLRSLVTHG</sequence>
<keyword evidence="13" id="KW-1185">Reference proteome</keyword>
<protein>
    <recommendedName>
        <fullName evidence="2">proline dehydrogenase</fullName>
        <ecNumber evidence="2">1.5.5.2</ecNumber>
    </recommendedName>
</protein>
<name>A0A1G7E248_9NOCA</name>
<dbReference type="Gene3D" id="3.20.20.220">
    <property type="match status" value="1"/>
</dbReference>
<dbReference type="Pfam" id="PF01619">
    <property type="entry name" value="Pro_dh"/>
    <property type="match status" value="1"/>
</dbReference>
<keyword evidence="6" id="KW-0560">Oxidoreductase</keyword>
<evidence type="ECO:0000256" key="9">
    <source>
        <dbReference type="PIRSR" id="PIRSR000196-1"/>
    </source>
</evidence>
<gene>
    <name evidence="12" type="ORF">SAMN05444580_1226</name>
</gene>
<evidence type="ECO:0000259" key="11">
    <source>
        <dbReference type="Pfam" id="PF01619"/>
    </source>
</evidence>
<dbReference type="GO" id="GO:0000166">
    <property type="term" value="F:nucleotide binding"/>
    <property type="evidence" value="ECO:0007669"/>
    <property type="project" value="UniProtKB-KW"/>
</dbReference>
<feature type="binding site" evidence="10">
    <location>
        <begin position="239"/>
        <end position="240"/>
    </location>
    <ligand>
        <name>FAD</name>
        <dbReference type="ChEBI" id="CHEBI:57692"/>
    </ligand>
</feature>
<evidence type="ECO:0000313" key="13">
    <source>
        <dbReference type="Proteomes" id="UP000199417"/>
    </source>
</evidence>
<keyword evidence="3" id="KW-0285">Flavoprotein</keyword>
<dbReference type="Proteomes" id="UP000199417">
    <property type="component" value="Unassembled WGS sequence"/>
</dbReference>
<proteinExistence type="predicted"/>
<dbReference type="InterPro" id="IPR008219">
    <property type="entry name" value="PRODH_bac_arc"/>
</dbReference>
<accession>A0A1G7E248</accession>
<evidence type="ECO:0000256" key="5">
    <source>
        <dbReference type="ARBA" id="ARBA00022827"/>
    </source>
</evidence>
<evidence type="ECO:0000256" key="3">
    <source>
        <dbReference type="ARBA" id="ARBA00022630"/>
    </source>
</evidence>
<evidence type="ECO:0000256" key="10">
    <source>
        <dbReference type="PIRSR" id="PIRSR000196-2"/>
    </source>
</evidence>
<dbReference type="PANTHER" id="PTHR13914:SF0">
    <property type="entry name" value="PROLINE DEHYDROGENASE 1, MITOCHONDRIAL"/>
    <property type="match status" value="1"/>
</dbReference>
<dbReference type="GO" id="GO:0004657">
    <property type="term" value="F:proline dehydrogenase activity"/>
    <property type="evidence" value="ECO:0007669"/>
    <property type="project" value="UniProtKB-EC"/>
</dbReference>
<evidence type="ECO:0000256" key="8">
    <source>
        <dbReference type="ARBA" id="ARBA00048779"/>
    </source>
</evidence>
<dbReference type="InterPro" id="IPR015659">
    <property type="entry name" value="Proline_oxidase"/>
</dbReference>
<dbReference type="InterPro" id="IPR002872">
    <property type="entry name" value="Proline_DH_dom"/>
</dbReference>
<comment type="cofactor">
    <cofactor evidence="10">
        <name>FAD</name>
        <dbReference type="ChEBI" id="CHEBI:57692"/>
    </cofactor>
    <text evidence="10">Binds 1 FAD per subunit.</text>
</comment>
<evidence type="ECO:0000313" key="12">
    <source>
        <dbReference type="EMBL" id="SDE57709.1"/>
    </source>
</evidence>
<dbReference type="GO" id="GO:0010133">
    <property type="term" value="P:L-proline catabolic process to L-glutamate"/>
    <property type="evidence" value="ECO:0007669"/>
    <property type="project" value="UniProtKB-UniPathway"/>
</dbReference>
<organism evidence="12 13">
    <name type="scientific">Rhodococcus tukisamuensis</name>
    <dbReference type="NCBI Taxonomy" id="168276"/>
    <lineage>
        <taxon>Bacteria</taxon>
        <taxon>Bacillati</taxon>
        <taxon>Actinomycetota</taxon>
        <taxon>Actinomycetes</taxon>
        <taxon>Mycobacteriales</taxon>
        <taxon>Nocardiaceae</taxon>
        <taxon>Rhodococcus</taxon>
    </lineage>
</organism>
<dbReference type="SUPFAM" id="SSF51730">
    <property type="entry name" value="FAD-linked oxidoreductase"/>
    <property type="match status" value="1"/>
</dbReference>
<evidence type="ECO:0000256" key="4">
    <source>
        <dbReference type="ARBA" id="ARBA00022741"/>
    </source>
</evidence>